<dbReference type="Proteomes" id="UP000467428">
    <property type="component" value="Chromosome"/>
</dbReference>
<evidence type="ECO:0000313" key="2">
    <source>
        <dbReference type="Proteomes" id="UP000467428"/>
    </source>
</evidence>
<gene>
    <name evidence="1" type="ORF">MARA_58130</name>
</gene>
<dbReference type="EMBL" id="AP022593">
    <property type="protein sequence ID" value="BBY52345.1"/>
    <property type="molecule type" value="Genomic_DNA"/>
</dbReference>
<evidence type="ECO:0000313" key="1">
    <source>
        <dbReference type="EMBL" id="BBY52345.1"/>
    </source>
</evidence>
<keyword evidence="2" id="KW-1185">Reference proteome</keyword>
<accession>A0A7I7S8M1</accession>
<name>A0A7I7S8M1_9MYCO</name>
<dbReference type="RefSeq" id="WP_163924211.1">
    <property type="nucleotide sequence ID" value="NZ_AP022593.1"/>
</dbReference>
<proteinExistence type="predicted"/>
<dbReference type="KEGG" id="marz:MARA_58130"/>
<reference evidence="1 2" key="1">
    <citation type="journal article" date="2019" name="Emerg. Microbes Infect.">
        <title>Comprehensive subspecies identification of 175 nontuberculous mycobacteria species based on 7547 genomic profiles.</title>
        <authorList>
            <person name="Matsumoto Y."/>
            <person name="Kinjo T."/>
            <person name="Motooka D."/>
            <person name="Nabeya D."/>
            <person name="Jung N."/>
            <person name="Uechi K."/>
            <person name="Horii T."/>
            <person name="Iida T."/>
            <person name="Fujita J."/>
            <person name="Nakamura S."/>
        </authorList>
    </citation>
    <scope>NUCLEOTIDE SEQUENCE [LARGE SCALE GENOMIC DNA]</scope>
    <source>
        <strain evidence="1 2">JCM 18538</strain>
    </source>
</reference>
<organism evidence="1 2">
    <name type="scientific">Mycolicibacterium arabiense</name>
    <dbReference type="NCBI Taxonomy" id="1286181"/>
    <lineage>
        <taxon>Bacteria</taxon>
        <taxon>Bacillati</taxon>
        <taxon>Actinomycetota</taxon>
        <taxon>Actinomycetes</taxon>
        <taxon>Mycobacteriales</taxon>
        <taxon>Mycobacteriaceae</taxon>
        <taxon>Mycolicibacterium</taxon>
    </lineage>
</organism>
<evidence type="ECO:0008006" key="3">
    <source>
        <dbReference type="Google" id="ProtNLM"/>
    </source>
</evidence>
<dbReference type="AlphaFoldDB" id="A0A7I7S8M1"/>
<geneLocation type="plasmid" evidence="2">
    <name>pjcm18538 dna</name>
</geneLocation>
<protein>
    <recommendedName>
        <fullName evidence="3">DUF559 domain-containing protein</fullName>
    </recommendedName>
</protein>
<sequence>MATIFLGSEALACNEVTPGQLRWRYRALFPNVYTPKIATPSLYANTVGAWLWSRRTGVVTGRAAAALHGARWVAEDSPIELLAVNHRPPQGIITRDEHFLYDDVIEMHDMAVATPQRAAYDLGRYLPRDAAVVHLDALARAAGIRAEHVAPLVARYKGARGIKRLRTALELMDGGAQSPKETWLRLLLIDAGYPRPKTQIPVLDDYGHAFAYLDMGWDDEDLKIAVEYDGEQHRTDRAQWTWDVTRLRKVQDRGWHHVKVIAGDRPNDVLRRVAQAWDSRRGGRQRR</sequence>